<evidence type="ECO:0000313" key="4">
    <source>
        <dbReference type="Proteomes" id="UP000322822"/>
    </source>
</evidence>
<feature type="chain" id="PRO_5024974916" description="Secreted protein" evidence="2">
    <location>
        <begin position="25"/>
        <end position="227"/>
    </location>
</feature>
<accession>A0A5P2H3E7</accession>
<dbReference type="EMBL" id="CP044065">
    <property type="protein sequence ID" value="QET01840.1"/>
    <property type="molecule type" value="Genomic_DNA"/>
</dbReference>
<dbReference type="AlphaFoldDB" id="A0A5P2H3E7"/>
<feature type="region of interest" description="Disordered" evidence="1">
    <location>
        <begin position="32"/>
        <end position="63"/>
    </location>
</feature>
<feature type="signal peptide" evidence="2">
    <location>
        <begin position="1"/>
        <end position="24"/>
    </location>
</feature>
<evidence type="ECO:0000313" key="3">
    <source>
        <dbReference type="EMBL" id="QET01840.1"/>
    </source>
</evidence>
<sequence>MSRSPRLATFALALGLLASLAAWLAMRPGAPDTAVPRTSDVPVRTVDGPREIGPTLPDEPTDADRSARLEQVLHYRDDPTLRQHADDLRAAIGKTLLATPMSAQEIAAATRGVSDDRTWVTLDPFVLETRLPGDTIRLDVPGAGDVTGTIEHVATENGFSRWEGTIADTDPPARFSISQSLSDRYTVGNFHAAGGGFTIEATNGVGWIRSHAQDAARLVHDTVDAPH</sequence>
<organism evidence="3 4">
    <name type="scientific">Cupriavidus pauculus</name>
    <dbReference type="NCBI Taxonomy" id="82633"/>
    <lineage>
        <taxon>Bacteria</taxon>
        <taxon>Pseudomonadati</taxon>
        <taxon>Pseudomonadota</taxon>
        <taxon>Betaproteobacteria</taxon>
        <taxon>Burkholderiales</taxon>
        <taxon>Burkholderiaceae</taxon>
        <taxon>Cupriavidus</taxon>
    </lineage>
</organism>
<evidence type="ECO:0008006" key="5">
    <source>
        <dbReference type="Google" id="ProtNLM"/>
    </source>
</evidence>
<evidence type="ECO:0000256" key="1">
    <source>
        <dbReference type="SAM" id="MobiDB-lite"/>
    </source>
</evidence>
<evidence type="ECO:0000256" key="2">
    <source>
        <dbReference type="SAM" id="SignalP"/>
    </source>
</evidence>
<keyword evidence="2" id="KW-0732">Signal</keyword>
<name>A0A5P2H3E7_9BURK</name>
<dbReference type="Proteomes" id="UP000322822">
    <property type="component" value="Chromosome 1"/>
</dbReference>
<gene>
    <name evidence="3" type="ORF">FOB72_07135</name>
</gene>
<reference evidence="3 4" key="1">
    <citation type="submission" date="2019-09" db="EMBL/GenBank/DDBJ databases">
        <title>FDA dAtabase for Regulatory Grade micrObial Sequences (FDA-ARGOS): Supporting development and validation of Infectious Disease Dx tests.</title>
        <authorList>
            <person name="Sciortino C."/>
            <person name="Tallon L."/>
            <person name="Sadzewicz L."/>
            <person name="Vavikolanu K."/>
            <person name="Mehta A."/>
            <person name="Aluvathingal J."/>
            <person name="Nadendla S."/>
            <person name="Nandy P."/>
            <person name="Geyer C."/>
            <person name="Yan Y."/>
            <person name="Sichtig H."/>
        </authorList>
    </citation>
    <scope>NUCLEOTIDE SEQUENCE [LARGE SCALE GENOMIC DNA]</scope>
    <source>
        <strain evidence="3 4">FDAARGOS_664</strain>
    </source>
</reference>
<protein>
    <recommendedName>
        <fullName evidence="5">Secreted protein</fullName>
    </recommendedName>
</protein>
<dbReference type="RefSeq" id="WP_150371889.1">
    <property type="nucleotide sequence ID" value="NZ_CP044065.1"/>
</dbReference>
<proteinExistence type="predicted"/>